<sequence length="406" mass="46698">MSNAPPSDFKARFTSSFSLFISSMSIHKNVACILSRLGDKVYLPLEDIHLISTASDLIEEDLFLSFSSSSFFSSSNYALLPRALQKKENEKLYLSECMRHEEEEKKRKEEERARKDSYHVRSPCDVSDALIRKGKEEEKKNSRYLRSTDKGVVVLPHSFSSSSSSLSREERDTCSSTTTTTRASESCFLTSCCRQRKCFQSSSCPLFMEGAKEKKGSERHTGIGANPRESRFHDRTEAHHPPSRQEGEKEKDEAKKGCGDLFEREQQWGEVKRVLETARLPLASVVQVWQVFLHAIALCREEEKRGLEEYKKRLRRRLTETIERIEKENENEKSRKDVLVKGDHGVTQKRNRKAGGREKAREKKEKEGGRGEEEEKALSVARIRREVYQSIFPITVKKKKKKMAST</sequence>
<feature type="region of interest" description="Disordered" evidence="1">
    <location>
        <begin position="157"/>
        <end position="176"/>
    </location>
</feature>
<gene>
    <name evidence="2" type="ORF">CSUI_007743</name>
</gene>
<keyword evidence="3" id="KW-1185">Reference proteome</keyword>
<feature type="compositionally biased region" description="Basic and acidic residues" evidence="1">
    <location>
        <begin position="228"/>
        <end position="256"/>
    </location>
</feature>
<feature type="compositionally biased region" description="Basic and acidic residues" evidence="1">
    <location>
        <begin position="211"/>
        <end position="221"/>
    </location>
</feature>
<evidence type="ECO:0000256" key="1">
    <source>
        <dbReference type="SAM" id="MobiDB-lite"/>
    </source>
</evidence>
<dbReference type="VEuPathDB" id="ToxoDB:CSUI_007743"/>
<feature type="compositionally biased region" description="Basic and acidic residues" evidence="1">
    <location>
        <begin position="328"/>
        <end position="346"/>
    </location>
</feature>
<organism evidence="2 3">
    <name type="scientific">Cystoisospora suis</name>
    <dbReference type="NCBI Taxonomy" id="483139"/>
    <lineage>
        <taxon>Eukaryota</taxon>
        <taxon>Sar</taxon>
        <taxon>Alveolata</taxon>
        <taxon>Apicomplexa</taxon>
        <taxon>Conoidasida</taxon>
        <taxon>Coccidia</taxon>
        <taxon>Eucoccidiorida</taxon>
        <taxon>Eimeriorina</taxon>
        <taxon>Sarcocystidae</taxon>
        <taxon>Cystoisospora</taxon>
    </lineage>
</organism>
<comment type="caution">
    <text evidence="2">The sequence shown here is derived from an EMBL/GenBank/DDBJ whole genome shotgun (WGS) entry which is preliminary data.</text>
</comment>
<evidence type="ECO:0000313" key="2">
    <source>
        <dbReference type="EMBL" id="PHJ18427.1"/>
    </source>
</evidence>
<dbReference type="EMBL" id="MIGC01004150">
    <property type="protein sequence ID" value="PHJ18427.1"/>
    <property type="molecule type" value="Genomic_DNA"/>
</dbReference>
<dbReference type="GeneID" id="94431098"/>
<feature type="compositionally biased region" description="Basic and acidic residues" evidence="1">
    <location>
        <begin position="355"/>
        <end position="376"/>
    </location>
</feature>
<evidence type="ECO:0000313" key="3">
    <source>
        <dbReference type="Proteomes" id="UP000221165"/>
    </source>
</evidence>
<accession>A0A2C6KLK5</accession>
<dbReference type="AlphaFoldDB" id="A0A2C6KLK5"/>
<proteinExistence type="predicted"/>
<reference evidence="2 3" key="1">
    <citation type="journal article" date="2017" name="Int. J. Parasitol.">
        <title>The genome of the protozoan parasite Cystoisospora suis and a reverse vaccinology approach to identify vaccine candidates.</title>
        <authorList>
            <person name="Palmieri N."/>
            <person name="Shrestha A."/>
            <person name="Ruttkowski B."/>
            <person name="Beck T."/>
            <person name="Vogl C."/>
            <person name="Tomley F."/>
            <person name="Blake D.P."/>
            <person name="Joachim A."/>
        </authorList>
    </citation>
    <scope>NUCLEOTIDE SEQUENCE [LARGE SCALE GENOMIC DNA]</scope>
    <source>
        <strain evidence="2 3">Wien I</strain>
    </source>
</reference>
<name>A0A2C6KLK5_9APIC</name>
<protein>
    <submittedName>
        <fullName evidence="2">Uncharacterized protein</fullName>
    </submittedName>
</protein>
<dbReference type="Proteomes" id="UP000221165">
    <property type="component" value="Unassembled WGS sequence"/>
</dbReference>
<feature type="region of interest" description="Disordered" evidence="1">
    <location>
        <begin position="328"/>
        <end position="376"/>
    </location>
</feature>
<feature type="region of interest" description="Disordered" evidence="1">
    <location>
        <begin position="211"/>
        <end position="256"/>
    </location>
</feature>
<dbReference type="RefSeq" id="XP_067920134.1">
    <property type="nucleotide sequence ID" value="XM_068067887.1"/>
</dbReference>